<feature type="transmembrane region" description="Helical" evidence="2">
    <location>
        <begin position="99"/>
        <end position="116"/>
    </location>
</feature>
<dbReference type="RefSeq" id="XP_043012245.1">
    <property type="nucleotide sequence ID" value="XM_043151152.1"/>
</dbReference>
<feature type="region of interest" description="Disordered" evidence="1">
    <location>
        <begin position="288"/>
        <end position="328"/>
    </location>
</feature>
<dbReference type="GeneID" id="66075556"/>
<dbReference type="PANTHER" id="PTHR37992:SF1">
    <property type="entry name" value="DUF1774-DOMAIN-CONTAINING PROTEIN"/>
    <property type="match status" value="1"/>
</dbReference>
<feature type="transmembrane region" description="Helical" evidence="2">
    <location>
        <begin position="20"/>
        <end position="44"/>
    </location>
</feature>
<dbReference type="AlphaFoldDB" id="A0A9P7S5R1"/>
<keyword evidence="2" id="KW-0472">Membrane</keyword>
<comment type="caution">
    <text evidence="3">The sequence shown here is derived from an EMBL/GenBank/DDBJ whole genome shotgun (WGS) entry which is preliminary data.</text>
</comment>
<accession>A0A9P7S5R1</accession>
<feature type="transmembrane region" description="Helical" evidence="2">
    <location>
        <begin position="252"/>
        <end position="273"/>
    </location>
</feature>
<sequence>MEGLPIDMSHPRVREYLSLVRLQVLTPLSLLINVASVIVCAVAVNPSLGAVARRFPTSITPKTILVSIYVAVLFLGQLGYCLLLVLARKPETKKTLTSGVGLALVFANWVMALWAVSWVFEWFLFSTILQGLLLLLLLYSNIVLLVYHQPTGERIFDIMFIHAPIRFFLVLQIALMFPLSLFITLGLTYPHATDPGHPIDYTAHHWPGFGVVFGTNLLGLIVVILRRDIVWCVAATWICISIWAQRPKPNSVYVTTLLFIILHPVALVGTYIYHYFFAREQGVALPPDDDHPGLYRRNNQQEHPSSNPQNGTGEQRAPREVDAEAVWG</sequence>
<protein>
    <submittedName>
        <fullName evidence="3">Uncharacterized protein</fullName>
    </submittedName>
</protein>
<feature type="transmembrane region" description="Helical" evidence="2">
    <location>
        <begin position="64"/>
        <end position="87"/>
    </location>
</feature>
<organism evidence="3 4">
    <name type="scientific">Marasmius oreades</name>
    <name type="common">fairy-ring Marasmius</name>
    <dbReference type="NCBI Taxonomy" id="181124"/>
    <lineage>
        <taxon>Eukaryota</taxon>
        <taxon>Fungi</taxon>
        <taxon>Dikarya</taxon>
        <taxon>Basidiomycota</taxon>
        <taxon>Agaricomycotina</taxon>
        <taxon>Agaricomycetes</taxon>
        <taxon>Agaricomycetidae</taxon>
        <taxon>Agaricales</taxon>
        <taxon>Marasmiineae</taxon>
        <taxon>Marasmiaceae</taxon>
        <taxon>Marasmius</taxon>
    </lineage>
</organism>
<dbReference type="InterPro" id="IPR013920">
    <property type="entry name" value="DUF1774_fun"/>
</dbReference>
<name>A0A9P7S5R1_9AGAR</name>
<evidence type="ECO:0000313" key="4">
    <source>
        <dbReference type="Proteomes" id="UP001049176"/>
    </source>
</evidence>
<dbReference type="PANTHER" id="PTHR37992">
    <property type="entry name" value="EXPRESSED PROTEIN"/>
    <property type="match status" value="1"/>
</dbReference>
<reference evidence="3" key="1">
    <citation type="journal article" date="2021" name="Genome Biol. Evol.">
        <title>The assembled and annotated genome of the fairy-ring fungus Marasmius oreades.</title>
        <authorList>
            <person name="Hiltunen M."/>
            <person name="Ament-Velasquez S.L."/>
            <person name="Johannesson H."/>
        </authorList>
    </citation>
    <scope>NUCLEOTIDE SEQUENCE</scope>
    <source>
        <strain evidence="3">03SP1</strain>
    </source>
</reference>
<feature type="transmembrane region" description="Helical" evidence="2">
    <location>
        <begin position="122"/>
        <end position="147"/>
    </location>
</feature>
<keyword evidence="2" id="KW-0812">Transmembrane</keyword>
<evidence type="ECO:0000313" key="3">
    <source>
        <dbReference type="EMBL" id="KAG7095775.1"/>
    </source>
</evidence>
<feature type="transmembrane region" description="Helical" evidence="2">
    <location>
        <begin position="206"/>
        <end position="224"/>
    </location>
</feature>
<evidence type="ECO:0000256" key="2">
    <source>
        <dbReference type="SAM" id="Phobius"/>
    </source>
</evidence>
<keyword evidence="2" id="KW-1133">Transmembrane helix</keyword>
<feature type="compositionally biased region" description="Polar residues" evidence="1">
    <location>
        <begin position="297"/>
        <end position="313"/>
    </location>
</feature>
<keyword evidence="4" id="KW-1185">Reference proteome</keyword>
<gene>
    <name evidence="3" type="ORF">E1B28_006480</name>
</gene>
<feature type="transmembrane region" description="Helical" evidence="2">
    <location>
        <begin position="229"/>
        <end position="246"/>
    </location>
</feature>
<dbReference type="OrthoDB" id="3342455at2759"/>
<proteinExistence type="predicted"/>
<dbReference type="KEGG" id="more:E1B28_006480"/>
<dbReference type="EMBL" id="CM032183">
    <property type="protein sequence ID" value="KAG7095775.1"/>
    <property type="molecule type" value="Genomic_DNA"/>
</dbReference>
<feature type="transmembrane region" description="Helical" evidence="2">
    <location>
        <begin position="167"/>
        <end position="186"/>
    </location>
</feature>
<dbReference type="Proteomes" id="UP001049176">
    <property type="component" value="Chromosome 3"/>
</dbReference>
<evidence type="ECO:0000256" key="1">
    <source>
        <dbReference type="SAM" id="MobiDB-lite"/>
    </source>
</evidence>